<dbReference type="NCBIfam" id="TIGR00590">
    <property type="entry name" value="pcna"/>
    <property type="match status" value="1"/>
</dbReference>
<dbReference type="GO" id="GO:0019985">
    <property type="term" value="P:translesion synthesis"/>
    <property type="evidence" value="ECO:0007669"/>
    <property type="project" value="TreeGrafter"/>
</dbReference>
<organism evidence="8 9">
    <name type="scientific">Tribonema minus</name>
    <dbReference type="NCBI Taxonomy" id="303371"/>
    <lineage>
        <taxon>Eukaryota</taxon>
        <taxon>Sar</taxon>
        <taxon>Stramenopiles</taxon>
        <taxon>Ochrophyta</taxon>
        <taxon>PX clade</taxon>
        <taxon>Xanthophyceae</taxon>
        <taxon>Tribonematales</taxon>
        <taxon>Tribonemataceae</taxon>
        <taxon>Tribonema</taxon>
    </lineage>
</organism>
<evidence type="ECO:0000256" key="4">
    <source>
        <dbReference type="RuleBase" id="RU003671"/>
    </source>
</evidence>
<dbReference type="GO" id="GO:0006272">
    <property type="term" value="P:leading strand elongation"/>
    <property type="evidence" value="ECO:0007669"/>
    <property type="project" value="TreeGrafter"/>
</dbReference>
<keyword evidence="2 4" id="KW-0238">DNA-binding</keyword>
<evidence type="ECO:0000256" key="1">
    <source>
        <dbReference type="ARBA" id="ARBA00010462"/>
    </source>
</evidence>
<feature type="domain" description="Proliferating cell nuclear antigen PCNA N-terminal" evidence="6">
    <location>
        <begin position="61"/>
        <end position="167"/>
    </location>
</feature>
<dbReference type="PANTHER" id="PTHR11352:SF0">
    <property type="entry name" value="PROLIFERATING CELL NUCLEAR ANTIGEN"/>
    <property type="match status" value="1"/>
</dbReference>
<gene>
    <name evidence="8" type="ORF">JKP88DRAFT_180791</name>
</gene>
<reference evidence="8" key="1">
    <citation type="submission" date="2021-02" db="EMBL/GenBank/DDBJ databases">
        <title>First Annotated Genome of the Yellow-green Alga Tribonema minus.</title>
        <authorList>
            <person name="Mahan K.M."/>
        </authorList>
    </citation>
    <scope>NUCLEOTIDE SEQUENCE</scope>
    <source>
        <strain evidence="8">UTEX B ZZ1240</strain>
    </source>
</reference>
<dbReference type="CDD" id="cd00577">
    <property type="entry name" value="PCNA"/>
    <property type="match status" value="1"/>
</dbReference>
<accession>A0A835Z117</accession>
<dbReference type="InterPro" id="IPR022648">
    <property type="entry name" value="Pr_cel_nuc_antig_N"/>
</dbReference>
<evidence type="ECO:0000313" key="9">
    <source>
        <dbReference type="Proteomes" id="UP000664859"/>
    </source>
</evidence>
<dbReference type="GO" id="GO:0030337">
    <property type="term" value="F:DNA polymerase processivity factor activity"/>
    <property type="evidence" value="ECO:0007669"/>
    <property type="project" value="InterPro"/>
</dbReference>
<evidence type="ECO:0000256" key="5">
    <source>
        <dbReference type="SAM" id="MobiDB-lite"/>
    </source>
</evidence>
<dbReference type="InterPro" id="IPR046938">
    <property type="entry name" value="DNA_clamp_sf"/>
</dbReference>
<keyword evidence="4" id="KW-0235">DNA replication</keyword>
<comment type="subcellular location">
    <subcellularLocation>
        <location evidence="3">Nucleus</location>
    </subcellularLocation>
</comment>
<dbReference type="InterPro" id="IPR022649">
    <property type="entry name" value="Pr_cel_nuc_antig_C"/>
</dbReference>
<dbReference type="GO" id="GO:0043626">
    <property type="term" value="C:PCNA complex"/>
    <property type="evidence" value="ECO:0007669"/>
    <property type="project" value="TreeGrafter"/>
</dbReference>
<dbReference type="SUPFAM" id="SSF55979">
    <property type="entry name" value="DNA clamp"/>
    <property type="match status" value="2"/>
</dbReference>
<comment type="similarity">
    <text evidence="1 4">Belongs to the PCNA family.</text>
</comment>
<dbReference type="Pfam" id="PF00705">
    <property type="entry name" value="PCNA_N"/>
    <property type="match status" value="1"/>
</dbReference>
<sequence>MQKKKSKRPTKRKRSAKGAQSPPPVAAAEEPNADALALPSEPEVPEGTVVCMRTHHTQQWRTLIDALKDLIPESPVTFGASGMKLISMDPAHVALINLQVCSEFYYCKRETTVGLNVAALYRMLRNLTTGGYLLEINLLESDPDHLSILVNNEEKRTRTSNRLKLLRLPEEIITIPPTVFQRVLSIPSADFQRYIRELSGVSNKISIRSTKDMLLLSASGTMGTTEIEVRPTASGMHWQHIESAASDEEEEAVEGVYLAKYLERFSRPLDPVVEIFMRPAYPLVLRYSMSTAVVRLVIAQCAREEGGGDE</sequence>
<dbReference type="GO" id="GO:0006275">
    <property type="term" value="P:regulation of DNA replication"/>
    <property type="evidence" value="ECO:0007669"/>
    <property type="project" value="InterPro"/>
</dbReference>
<dbReference type="EMBL" id="JAFCMP010000144">
    <property type="protein sequence ID" value="KAG5185085.1"/>
    <property type="molecule type" value="Genomic_DNA"/>
</dbReference>
<dbReference type="InterPro" id="IPR000730">
    <property type="entry name" value="Pr_cel_nuc_antig"/>
</dbReference>
<dbReference type="GO" id="GO:0006298">
    <property type="term" value="P:mismatch repair"/>
    <property type="evidence" value="ECO:0007669"/>
    <property type="project" value="TreeGrafter"/>
</dbReference>
<dbReference type="PRINTS" id="PR00339">
    <property type="entry name" value="PCNACYCLIN"/>
</dbReference>
<dbReference type="Gene3D" id="3.70.10.10">
    <property type="match status" value="1"/>
</dbReference>
<evidence type="ECO:0000256" key="2">
    <source>
        <dbReference type="ARBA" id="ARBA00023125"/>
    </source>
</evidence>
<keyword evidence="9" id="KW-1185">Reference proteome</keyword>
<name>A0A835Z117_9STRA</name>
<dbReference type="OrthoDB" id="534348at2759"/>
<dbReference type="GO" id="GO:0003677">
    <property type="term" value="F:DNA binding"/>
    <property type="evidence" value="ECO:0007669"/>
    <property type="project" value="UniProtKB-KW"/>
</dbReference>
<dbReference type="AlphaFoldDB" id="A0A835Z117"/>
<feature type="region of interest" description="Disordered" evidence="5">
    <location>
        <begin position="1"/>
        <end position="33"/>
    </location>
</feature>
<feature type="compositionally biased region" description="Basic residues" evidence="5">
    <location>
        <begin position="1"/>
        <end position="16"/>
    </location>
</feature>
<evidence type="ECO:0000313" key="8">
    <source>
        <dbReference type="EMBL" id="KAG5185085.1"/>
    </source>
</evidence>
<feature type="domain" description="Proliferating cell nuclear antigen PCNA C-terminal" evidence="7">
    <location>
        <begin position="175"/>
        <end position="295"/>
    </location>
</feature>
<dbReference type="PANTHER" id="PTHR11352">
    <property type="entry name" value="PROLIFERATING CELL NUCLEAR ANTIGEN"/>
    <property type="match status" value="1"/>
</dbReference>
<dbReference type="Pfam" id="PF02747">
    <property type="entry name" value="PCNA_C"/>
    <property type="match status" value="1"/>
</dbReference>
<comment type="function">
    <text evidence="3">This protein is an auxiliary protein of DNA polymerase delta and is involved in the control of eukaryotic DNA replication by increasing the polymerase's processivity during elongation of the leading strand.</text>
</comment>
<keyword evidence="3" id="KW-0539">Nucleus</keyword>
<evidence type="ECO:0000256" key="3">
    <source>
        <dbReference type="RuleBase" id="RU000641"/>
    </source>
</evidence>
<protein>
    <recommendedName>
        <fullName evidence="3">DNA sliding clamp PCNA</fullName>
    </recommendedName>
</protein>
<evidence type="ECO:0000259" key="6">
    <source>
        <dbReference type="Pfam" id="PF00705"/>
    </source>
</evidence>
<comment type="caution">
    <text evidence="8">The sequence shown here is derived from an EMBL/GenBank/DDBJ whole genome shotgun (WGS) entry which is preliminary data.</text>
</comment>
<evidence type="ECO:0000259" key="7">
    <source>
        <dbReference type="Pfam" id="PF02747"/>
    </source>
</evidence>
<proteinExistence type="inferred from homology"/>
<dbReference type="Proteomes" id="UP000664859">
    <property type="component" value="Unassembled WGS sequence"/>
</dbReference>